<comment type="caution">
    <text evidence="2">The sequence shown here is derived from an EMBL/GenBank/DDBJ whole genome shotgun (WGS) entry which is preliminary data.</text>
</comment>
<sequence length="329" mass="35156">MSFKTTAVIFLLATQSNIVSASPVSTGSHSGSGKLVKVPGGFLPIAKVHAIPPGGTIVHTADVTQLLDVDGSVLHSATRRANATFSKPILSHTAFAASKEPTEAIPGRNQKRSLLSASVSALWEAPSVYSFISRWTVPLLPQQGHQVLRYYTALVPPSADAIIQPVLQYGTTAAGGGQFWSISSWYLDYSSGTAYFTNATRLPSTQGTQYLSPFVINNDEFGGTPSLPHAWYFGFEYWQTQTGVNLYTTEDYRYVYVSLEVTNATNIVELPSEEPTILDNIVIGTTSEGGYASSIPWSIQNDEEDGVSILIASSSGAGGGGALDIRYTS</sequence>
<name>A0A409YX08_9AGAR</name>
<dbReference type="OrthoDB" id="3042011at2759"/>
<dbReference type="Proteomes" id="UP000284706">
    <property type="component" value="Unassembled WGS sequence"/>
</dbReference>
<evidence type="ECO:0000313" key="2">
    <source>
        <dbReference type="EMBL" id="PPR07532.1"/>
    </source>
</evidence>
<feature type="signal peptide" evidence="1">
    <location>
        <begin position="1"/>
        <end position="21"/>
    </location>
</feature>
<keyword evidence="3" id="KW-1185">Reference proteome</keyword>
<evidence type="ECO:0000313" key="3">
    <source>
        <dbReference type="Proteomes" id="UP000284706"/>
    </source>
</evidence>
<evidence type="ECO:0000256" key="1">
    <source>
        <dbReference type="SAM" id="SignalP"/>
    </source>
</evidence>
<dbReference type="EMBL" id="NHYE01000103">
    <property type="protein sequence ID" value="PPR07532.1"/>
    <property type="molecule type" value="Genomic_DNA"/>
</dbReference>
<feature type="chain" id="PRO_5019444470" evidence="1">
    <location>
        <begin position="22"/>
        <end position="329"/>
    </location>
</feature>
<gene>
    <name evidence="2" type="ORF">CVT26_013555</name>
</gene>
<reference evidence="2 3" key="1">
    <citation type="journal article" date="2018" name="Evol. Lett.">
        <title>Horizontal gene cluster transfer increased hallucinogenic mushroom diversity.</title>
        <authorList>
            <person name="Reynolds H.T."/>
            <person name="Vijayakumar V."/>
            <person name="Gluck-Thaler E."/>
            <person name="Korotkin H.B."/>
            <person name="Matheny P.B."/>
            <person name="Slot J.C."/>
        </authorList>
    </citation>
    <scope>NUCLEOTIDE SEQUENCE [LARGE SCALE GENOMIC DNA]</scope>
    <source>
        <strain evidence="2 3">SRW20</strain>
    </source>
</reference>
<organism evidence="2 3">
    <name type="scientific">Gymnopilus dilepis</name>
    <dbReference type="NCBI Taxonomy" id="231916"/>
    <lineage>
        <taxon>Eukaryota</taxon>
        <taxon>Fungi</taxon>
        <taxon>Dikarya</taxon>
        <taxon>Basidiomycota</taxon>
        <taxon>Agaricomycotina</taxon>
        <taxon>Agaricomycetes</taxon>
        <taxon>Agaricomycetidae</taxon>
        <taxon>Agaricales</taxon>
        <taxon>Agaricineae</taxon>
        <taxon>Hymenogastraceae</taxon>
        <taxon>Gymnopilus</taxon>
    </lineage>
</organism>
<protein>
    <submittedName>
        <fullName evidence="2">Uncharacterized protein</fullName>
    </submittedName>
</protein>
<keyword evidence="1" id="KW-0732">Signal</keyword>
<dbReference type="AlphaFoldDB" id="A0A409YX08"/>
<proteinExistence type="predicted"/>
<accession>A0A409YX08</accession>
<dbReference type="InParanoid" id="A0A409YX08"/>